<feature type="coiled-coil region" evidence="1">
    <location>
        <begin position="63"/>
        <end position="90"/>
    </location>
</feature>
<keyword evidence="4" id="KW-1185">Reference proteome</keyword>
<organism evidence="3 4">
    <name type="scientific">Rhizopogon vesiculosus</name>
    <dbReference type="NCBI Taxonomy" id="180088"/>
    <lineage>
        <taxon>Eukaryota</taxon>
        <taxon>Fungi</taxon>
        <taxon>Dikarya</taxon>
        <taxon>Basidiomycota</taxon>
        <taxon>Agaricomycotina</taxon>
        <taxon>Agaricomycetes</taxon>
        <taxon>Agaricomycetidae</taxon>
        <taxon>Boletales</taxon>
        <taxon>Suillineae</taxon>
        <taxon>Rhizopogonaceae</taxon>
        <taxon>Rhizopogon</taxon>
    </lineage>
</organism>
<proteinExistence type="predicted"/>
<reference evidence="3 4" key="1">
    <citation type="submission" date="2016-03" db="EMBL/GenBank/DDBJ databases">
        <title>Comparative genomics of the ectomycorrhizal sister species Rhizopogon vinicolor and Rhizopogon vesiculosus (Basidiomycota: Boletales) reveals a divergence of the mating type B locus.</title>
        <authorList>
            <person name="Mujic A.B."/>
            <person name="Kuo A."/>
            <person name="Tritt A."/>
            <person name="Lipzen A."/>
            <person name="Chen C."/>
            <person name="Johnson J."/>
            <person name="Sharma A."/>
            <person name="Barry K."/>
            <person name="Grigoriev I.V."/>
            <person name="Spatafora J.W."/>
        </authorList>
    </citation>
    <scope>NUCLEOTIDE SEQUENCE [LARGE SCALE GENOMIC DNA]</scope>
    <source>
        <strain evidence="3 4">AM-OR11-056</strain>
    </source>
</reference>
<name>A0A1J8PZX8_9AGAM</name>
<evidence type="ECO:0000313" key="4">
    <source>
        <dbReference type="Proteomes" id="UP000183567"/>
    </source>
</evidence>
<evidence type="ECO:0000256" key="1">
    <source>
        <dbReference type="SAM" id="Coils"/>
    </source>
</evidence>
<dbReference type="EMBL" id="LVVM01003717">
    <property type="protein sequence ID" value="OJA14389.1"/>
    <property type="molecule type" value="Genomic_DNA"/>
</dbReference>
<comment type="caution">
    <text evidence="3">The sequence shown here is derived from an EMBL/GenBank/DDBJ whole genome shotgun (WGS) entry which is preliminary data.</text>
</comment>
<evidence type="ECO:0000313" key="3">
    <source>
        <dbReference type="EMBL" id="OJA14389.1"/>
    </source>
</evidence>
<sequence>MPPQSSRQRVVIPIDIGSPARYDPSIFPLMKVKGRSPSLHDVEFVLEATLDEIFRMRHLAGDRVKLRQLMVEAKDRYDLLNSQKEKLENSKKSMNPIKFFSTYRSIRLLADAGQALWYQTRTVSERMRRELLSVNEEDLQSVNYEDLPPGARISGIAVSTEAETRLDDDSTFFSEAASYIASQLDLLPDGNPFADSFEVEDLTPSAVHEQSSTTNDATDDDVTSSTSSRPSLSGTSFPSSQSSRQSSGNIFIFNNSYVASRSAIQTPTLNNGGSNNRGSCS</sequence>
<dbReference type="Proteomes" id="UP000183567">
    <property type="component" value="Unassembled WGS sequence"/>
</dbReference>
<gene>
    <name evidence="3" type="ORF">AZE42_11188</name>
</gene>
<keyword evidence="1" id="KW-0175">Coiled coil</keyword>
<accession>A0A1J8PZX8</accession>
<dbReference type="AlphaFoldDB" id="A0A1J8PZX8"/>
<feature type="compositionally biased region" description="Low complexity" evidence="2">
    <location>
        <begin position="223"/>
        <end position="245"/>
    </location>
</feature>
<dbReference type="OrthoDB" id="2692489at2759"/>
<feature type="region of interest" description="Disordered" evidence="2">
    <location>
        <begin position="204"/>
        <end position="245"/>
    </location>
</feature>
<evidence type="ECO:0000256" key="2">
    <source>
        <dbReference type="SAM" id="MobiDB-lite"/>
    </source>
</evidence>
<protein>
    <submittedName>
        <fullName evidence="3">Uncharacterized protein</fullName>
    </submittedName>
</protein>